<reference evidence="1" key="1">
    <citation type="submission" date="2023-04" db="EMBL/GenBank/DDBJ databases">
        <title>Chromosome-level genome of Chaenocephalus aceratus.</title>
        <authorList>
            <person name="Park H."/>
        </authorList>
    </citation>
    <scope>NUCLEOTIDE SEQUENCE</scope>
    <source>
        <strain evidence="1">DE</strain>
        <tissue evidence="1">Muscle</tissue>
    </source>
</reference>
<evidence type="ECO:0000313" key="1">
    <source>
        <dbReference type="EMBL" id="KAK1890453.1"/>
    </source>
</evidence>
<proteinExistence type="predicted"/>
<accession>A0AAD9BXU7</accession>
<dbReference type="Proteomes" id="UP001228049">
    <property type="component" value="Unassembled WGS sequence"/>
</dbReference>
<organism evidence="1 2">
    <name type="scientific">Dissostichus eleginoides</name>
    <name type="common">Patagonian toothfish</name>
    <name type="synonym">Dissostichus amissus</name>
    <dbReference type="NCBI Taxonomy" id="100907"/>
    <lineage>
        <taxon>Eukaryota</taxon>
        <taxon>Metazoa</taxon>
        <taxon>Chordata</taxon>
        <taxon>Craniata</taxon>
        <taxon>Vertebrata</taxon>
        <taxon>Euteleostomi</taxon>
        <taxon>Actinopterygii</taxon>
        <taxon>Neopterygii</taxon>
        <taxon>Teleostei</taxon>
        <taxon>Neoteleostei</taxon>
        <taxon>Acanthomorphata</taxon>
        <taxon>Eupercaria</taxon>
        <taxon>Perciformes</taxon>
        <taxon>Notothenioidei</taxon>
        <taxon>Nototheniidae</taxon>
        <taxon>Dissostichus</taxon>
    </lineage>
</organism>
<sequence>MVSFSQDSDWTIGLCESANNLKNGQVYGLCCEGNQLSSLTAELDDSDAPVNTGGHFGRYMPKAITYKVSSALITKQGPNGDEAAPRPEAVEVFWNFVASSLSFFSRTGQYQREEIITIKAIPSNWDLAPFVQVEKKSAQNIRQNLWQCTCGKAYQYCNNQYRHGNRYYSPHQDKCSCGALLGGIRITEVVCEFL</sequence>
<protein>
    <submittedName>
        <fullName evidence="1">NAD(P)H-hydrate epimerase</fullName>
    </submittedName>
</protein>
<keyword evidence="2" id="KW-1185">Reference proteome</keyword>
<gene>
    <name evidence="1" type="ORF">KUDE01_015124</name>
</gene>
<comment type="caution">
    <text evidence="1">The sequence shown here is derived from an EMBL/GenBank/DDBJ whole genome shotgun (WGS) entry which is preliminary data.</text>
</comment>
<dbReference type="AlphaFoldDB" id="A0AAD9BXU7"/>
<dbReference type="EMBL" id="JASDAP010000016">
    <property type="protein sequence ID" value="KAK1890453.1"/>
    <property type="molecule type" value="Genomic_DNA"/>
</dbReference>
<evidence type="ECO:0000313" key="2">
    <source>
        <dbReference type="Proteomes" id="UP001228049"/>
    </source>
</evidence>
<name>A0AAD9BXU7_DISEL</name>